<feature type="transmembrane region" description="Helical" evidence="1">
    <location>
        <begin position="192"/>
        <end position="212"/>
    </location>
</feature>
<organism evidence="3 4">
    <name type="scientific">Franconibacter pulveris</name>
    <dbReference type="NCBI Taxonomy" id="435910"/>
    <lineage>
        <taxon>Bacteria</taxon>
        <taxon>Pseudomonadati</taxon>
        <taxon>Pseudomonadota</taxon>
        <taxon>Gammaproteobacteria</taxon>
        <taxon>Enterobacterales</taxon>
        <taxon>Enterobacteriaceae</taxon>
        <taxon>Franconibacter</taxon>
    </lineage>
</organism>
<dbReference type="GO" id="GO:0016747">
    <property type="term" value="F:acyltransferase activity, transferring groups other than amino-acyl groups"/>
    <property type="evidence" value="ECO:0007669"/>
    <property type="project" value="InterPro"/>
</dbReference>
<dbReference type="PANTHER" id="PTHR23028">
    <property type="entry name" value="ACETYLTRANSFERASE"/>
    <property type="match status" value="1"/>
</dbReference>
<dbReference type="RefSeq" id="WP_048887445.1">
    <property type="nucleotide sequence ID" value="NZ_LFEJ01000009.1"/>
</dbReference>
<feature type="transmembrane region" description="Helical" evidence="1">
    <location>
        <begin position="224"/>
        <end position="246"/>
    </location>
</feature>
<feature type="domain" description="Acyltransferase 3" evidence="2">
    <location>
        <begin position="9"/>
        <end position="337"/>
    </location>
</feature>
<reference evidence="3 4" key="1">
    <citation type="submission" date="2015-06" db="EMBL/GenBank/DDBJ databases">
        <title>Genome sequencing of Cronobacter sp. strain DJ34 isolated from petroleum contaminated sludge of Duliajan Oil Fields, Assam, India.</title>
        <authorList>
            <person name="Pal S."/>
            <person name="Banerjee T.D."/>
            <person name="Roy A."/>
            <person name="Sar P."/>
            <person name="Kazy S.K."/>
        </authorList>
    </citation>
    <scope>NUCLEOTIDE SEQUENCE [LARGE SCALE GENOMIC DNA]</scope>
    <source>
        <strain evidence="3 4">DJ34</strain>
    </source>
</reference>
<dbReference type="OrthoDB" id="9767863at2"/>
<feature type="transmembrane region" description="Helical" evidence="1">
    <location>
        <begin position="142"/>
        <end position="159"/>
    </location>
</feature>
<dbReference type="STRING" id="1121863.GCA_000621185_01111"/>
<keyword evidence="1" id="KW-0472">Membrane</keyword>
<evidence type="ECO:0000313" key="3">
    <source>
        <dbReference type="EMBL" id="KMV35617.1"/>
    </source>
</evidence>
<protein>
    <submittedName>
        <fullName evidence="3">Acyltransferase</fullName>
    </submittedName>
</protein>
<dbReference type="Proteomes" id="UP000037315">
    <property type="component" value="Unassembled WGS sequence"/>
</dbReference>
<keyword evidence="1" id="KW-1133">Transmembrane helix</keyword>
<accession>A0A0J8VRQ7</accession>
<feature type="transmembrane region" description="Helical" evidence="1">
    <location>
        <begin position="87"/>
        <end position="106"/>
    </location>
</feature>
<feature type="transmembrane region" description="Helical" evidence="1">
    <location>
        <begin position="166"/>
        <end position="186"/>
    </location>
</feature>
<keyword evidence="3" id="KW-0808">Transferase</keyword>
<dbReference type="AlphaFoldDB" id="A0A0J8VRQ7"/>
<dbReference type="GO" id="GO:0016020">
    <property type="term" value="C:membrane"/>
    <property type="evidence" value="ECO:0007669"/>
    <property type="project" value="TreeGrafter"/>
</dbReference>
<dbReference type="InterPro" id="IPR002656">
    <property type="entry name" value="Acyl_transf_3_dom"/>
</dbReference>
<keyword evidence="3" id="KW-0012">Acyltransferase</keyword>
<dbReference type="EMBL" id="LFEJ01000009">
    <property type="protein sequence ID" value="KMV35617.1"/>
    <property type="molecule type" value="Genomic_DNA"/>
</dbReference>
<dbReference type="PATRIC" id="fig|1656095.3.peg.1607"/>
<dbReference type="GO" id="GO:0009103">
    <property type="term" value="P:lipopolysaccharide biosynthetic process"/>
    <property type="evidence" value="ECO:0007669"/>
    <property type="project" value="TreeGrafter"/>
</dbReference>
<evidence type="ECO:0000256" key="1">
    <source>
        <dbReference type="SAM" id="Phobius"/>
    </source>
</evidence>
<dbReference type="InterPro" id="IPR050879">
    <property type="entry name" value="Acyltransferase_3"/>
</dbReference>
<feature type="transmembrane region" description="Helical" evidence="1">
    <location>
        <begin position="12"/>
        <end position="32"/>
    </location>
</feature>
<sequence>MSKNNNVIHSLTSLRMFAALGVFLSHLGILSQSSIPQFNETSKYFFNGYVGVTFFYILSGFIINYSFSRHLSEGGFSNKDFIVYRLARLFPVHIVSLVCVLLLFGYTNNWEATNKEALLYNTFLLQSFIPDAGYYFSFNPVSWSISCEMFFYLCFCLLVKCKTKHLFFTLSAVQAINIYFLVYPPSGVSLHWLFYINPIFRITDFMLGIIICRAFLAKPVTPKIVVCSAMEIGSLLFLALTIYVATNHVANMNVKYDLLYIPCMASIVIAFAFNGGIISRILANRYLILLGEASFSFYMFHWMIVSKLIEIMHPGKDNPIEVLIYILSCLVLAIVVSVLSFKLVEMPANRLLRSAWAAFKTRGKAKEHTA</sequence>
<proteinExistence type="predicted"/>
<gene>
    <name evidence="3" type="ORF">ACH50_04620</name>
</gene>
<name>A0A0J8VRQ7_9ENTR</name>
<comment type="caution">
    <text evidence="3">The sequence shown here is derived from an EMBL/GenBank/DDBJ whole genome shotgun (WGS) entry which is preliminary data.</text>
</comment>
<feature type="transmembrane region" description="Helical" evidence="1">
    <location>
        <begin position="44"/>
        <end position="67"/>
    </location>
</feature>
<feature type="transmembrane region" description="Helical" evidence="1">
    <location>
        <begin position="258"/>
        <end position="279"/>
    </location>
</feature>
<evidence type="ECO:0000313" key="4">
    <source>
        <dbReference type="Proteomes" id="UP000037315"/>
    </source>
</evidence>
<keyword evidence="1" id="KW-0812">Transmembrane</keyword>
<dbReference type="Pfam" id="PF01757">
    <property type="entry name" value="Acyl_transf_3"/>
    <property type="match status" value="1"/>
</dbReference>
<feature type="transmembrane region" description="Helical" evidence="1">
    <location>
        <begin position="324"/>
        <end position="344"/>
    </location>
</feature>
<keyword evidence="4" id="KW-1185">Reference proteome</keyword>
<feature type="transmembrane region" description="Helical" evidence="1">
    <location>
        <begin position="286"/>
        <end position="304"/>
    </location>
</feature>
<evidence type="ECO:0000259" key="2">
    <source>
        <dbReference type="Pfam" id="PF01757"/>
    </source>
</evidence>
<dbReference type="PANTHER" id="PTHR23028:SF53">
    <property type="entry name" value="ACYL_TRANSF_3 DOMAIN-CONTAINING PROTEIN"/>
    <property type="match status" value="1"/>
</dbReference>